<dbReference type="InterPro" id="IPR036206">
    <property type="entry name" value="ThiamineP_synth_sf"/>
</dbReference>
<evidence type="ECO:0000259" key="15">
    <source>
        <dbReference type="Pfam" id="PF02581"/>
    </source>
</evidence>
<dbReference type="PANTHER" id="PTHR20857">
    <property type="entry name" value="THIAMINE-PHOSPHATE PYROPHOSPHORYLASE"/>
    <property type="match status" value="1"/>
</dbReference>
<feature type="domain" description="Thiamine phosphate synthase/TenI" evidence="15">
    <location>
        <begin position="129"/>
        <end position="226"/>
    </location>
</feature>
<evidence type="ECO:0000256" key="13">
    <source>
        <dbReference type="ARBA" id="ARBA00047851"/>
    </source>
</evidence>
<dbReference type="GO" id="GO:0009228">
    <property type="term" value="P:thiamine biosynthetic process"/>
    <property type="evidence" value="ECO:0007669"/>
    <property type="project" value="UniProtKB-KW"/>
</dbReference>
<gene>
    <name evidence="16" type="ORF">AWRI4233_LOCUS5767</name>
</gene>
<keyword evidence="5" id="KW-0808">Transferase</keyword>
<keyword evidence="7" id="KW-0547">Nucleotide-binding</keyword>
<dbReference type="GO" id="GO:0000287">
    <property type="term" value="F:magnesium ion binding"/>
    <property type="evidence" value="ECO:0007669"/>
    <property type="project" value="InterPro"/>
</dbReference>
<comment type="pathway">
    <text evidence="4">Cofactor biosynthesis; thiamine diphosphate biosynthesis; thiamine phosphate from 4-amino-2-methyl-5-diphosphomethylpyrimidine and 4-methyl-5-(2-phosphoethyl)-thiazole: step 1/1.</text>
</comment>
<evidence type="ECO:0000256" key="14">
    <source>
        <dbReference type="ARBA" id="ARBA00047883"/>
    </source>
</evidence>
<dbReference type="Proteomes" id="UP000714618">
    <property type="component" value="Unassembled WGS sequence"/>
</dbReference>
<dbReference type="HAMAP" id="MF_00228">
    <property type="entry name" value="Thz_kinase"/>
    <property type="match status" value="1"/>
</dbReference>
<dbReference type="Pfam" id="PF02110">
    <property type="entry name" value="HK"/>
    <property type="match status" value="1"/>
</dbReference>
<evidence type="ECO:0000256" key="1">
    <source>
        <dbReference type="ARBA" id="ARBA00001771"/>
    </source>
</evidence>
<dbReference type="Gene3D" id="3.40.1190.20">
    <property type="match status" value="1"/>
</dbReference>
<evidence type="ECO:0000313" key="17">
    <source>
        <dbReference type="Proteomes" id="UP000714618"/>
    </source>
</evidence>
<dbReference type="CDD" id="cd01170">
    <property type="entry name" value="THZ_kinase"/>
    <property type="match status" value="1"/>
</dbReference>
<dbReference type="Gene3D" id="3.20.20.70">
    <property type="entry name" value="Aldolase class I"/>
    <property type="match status" value="1"/>
</dbReference>
<evidence type="ECO:0000256" key="10">
    <source>
        <dbReference type="ARBA" id="ARBA00022842"/>
    </source>
</evidence>
<comment type="catalytic activity">
    <reaction evidence="14">
        <text>2-[(2R,5Z)-2-carboxy-4-methylthiazol-5(2H)-ylidene]ethyl phosphate + 4-amino-2-methyl-5-(diphosphooxymethyl)pyrimidine + 2 H(+) = thiamine phosphate + CO2 + diphosphate</text>
        <dbReference type="Rhea" id="RHEA:47844"/>
        <dbReference type="ChEBI" id="CHEBI:15378"/>
        <dbReference type="ChEBI" id="CHEBI:16526"/>
        <dbReference type="ChEBI" id="CHEBI:33019"/>
        <dbReference type="ChEBI" id="CHEBI:37575"/>
        <dbReference type="ChEBI" id="CHEBI:57841"/>
        <dbReference type="ChEBI" id="CHEBI:62899"/>
        <dbReference type="EC" id="2.5.1.3"/>
    </reaction>
</comment>
<dbReference type="PANTHER" id="PTHR20857:SF23">
    <property type="entry name" value="THIAMINE BIOSYNTHETIC BIFUNCTIONAL ENZYME"/>
    <property type="match status" value="1"/>
</dbReference>
<dbReference type="NCBIfam" id="TIGR00694">
    <property type="entry name" value="thiM"/>
    <property type="match status" value="1"/>
</dbReference>
<evidence type="ECO:0000256" key="11">
    <source>
        <dbReference type="ARBA" id="ARBA00022977"/>
    </source>
</evidence>
<evidence type="ECO:0000256" key="7">
    <source>
        <dbReference type="ARBA" id="ARBA00022741"/>
    </source>
</evidence>
<proteinExistence type="inferred from homology"/>
<comment type="catalytic activity">
    <reaction evidence="12">
        <text>4-methyl-5-(2-phosphooxyethyl)-thiazole + 4-amino-2-methyl-5-(diphosphooxymethyl)pyrimidine + H(+) = thiamine phosphate + diphosphate</text>
        <dbReference type="Rhea" id="RHEA:22328"/>
        <dbReference type="ChEBI" id="CHEBI:15378"/>
        <dbReference type="ChEBI" id="CHEBI:33019"/>
        <dbReference type="ChEBI" id="CHEBI:37575"/>
        <dbReference type="ChEBI" id="CHEBI:57841"/>
        <dbReference type="ChEBI" id="CHEBI:58296"/>
        <dbReference type="EC" id="2.5.1.3"/>
    </reaction>
</comment>
<dbReference type="GO" id="GO:0004417">
    <property type="term" value="F:hydroxyethylthiazole kinase activity"/>
    <property type="evidence" value="ECO:0007669"/>
    <property type="project" value="UniProtKB-EC"/>
</dbReference>
<dbReference type="InterPro" id="IPR029056">
    <property type="entry name" value="Ribokinase-like"/>
</dbReference>
<evidence type="ECO:0000313" key="16">
    <source>
        <dbReference type="EMBL" id="CAD0096516.1"/>
    </source>
</evidence>
<dbReference type="SUPFAM" id="SSF51391">
    <property type="entry name" value="Thiamin phosphate synthase"/>
    <property type="match status" value="1"/>
</dbReference>
<keyword evidence="17" id="KW-1185">Reference proteome</keyword>
<keyword evidence="8" id="KW-0418">Kinase</keyword>
<evidence type="ECO:0000256" key="4">
    <source>
        <dbReference type="ARBA" id="ARBA00005165"/>
    </source>
</evidence>
<dbReference type="GO" id="GO:0005737">
    <property type="term" value="C:cytoplasm"/>
    <property type="evidence" value="ECO:0007669"/>
    <property type="project" value="TreeGrafter"/>
</dbReference>
<comment type="pathway">
    <text evidence="3">Cofactor biosynthesis; thiamine diphosphate biosynthesis; 4-methyl-5-(2-phosphoethyl)-thiazole from 5-(2-hydroxyethyl)-4-methylthiazole: step 1/1.</text>
</comment>
<protein>
    <recommendedName>
        <fullName evidence="15">Thiamine phosphate synthase/TenI domain-containing protein</fullName>
    </recommendedName>
</protein>
<keyword evidence="6" id="KW-0479">Metal-binding</keyword>
<dbReference type="InterPro" id="IPR022998">
    <property type="entry name" value="ThiamineP_synth_TenI"/>
</dbReference>
<dbReference type="NCBIfam" id="NF006830">
    <property type="entry name" value="PRK09355.1"/>
    <property type="match status" value="1"/>
</dbReference>
<dbReference type="GO" id="GO:0005524">
    <property type="term" value="F:ATP binding"/>
    <property type="evidence" value="ECO:0007669"/>
    <property type="project" value="UniProtKB-KW"/>
</dbReference>
<dbReference type="SUPFAM" id="SSF53613">
    <property type="entry name" value="Ribokinase-like"/>
    <property type="match status" value="1"/>
</dbReference>
<reference evidence="16" key="1">
    <citation type="submission" date="2020-06" db="EMBL/GenBank/DDBJ databases">
        <authorList>
            <person name="Onetto C."/>
        </authorList>
    </citation>
    <scope>NUCLEOTIDE SEQUENCE</scope>
</reference>
<dbReference type="InterPro" id="IPR034291">
    <property type="entry name" value="TMP_synthase"/>
</dbReference>
<keyword evidence="10" id="KW-0460">Magnesium</keyword>
<dbReference type="OrthoDB" id="4994at2759"/>
<dbReference type="GO" id="GO:0004789">
    <property type="term" value="F:thiamine-phosphate diphosphorylase activity"/>
    <property type="evidence" value="ECO:0007669"/>
    <property type="project" value="UniProtKB-EC"/>
</dbReference>
<dbReference type="HAMAP" id="MF_00097">
    <property type="entry name" value="TMP_synthase"/>
    <property type="match status" value="1"/>
</dbReference>
<comment type="cofactor">
    <cofactor evidence="2">
        <name>Mg(2+)</name>
        <dbReference type="ChEBI" id="CHEBI:18420"/>
    </cofactor>
</comment>
<keyword evidence="9" id="KW-0067">ATP-binding</keyword>
<comment type="catalytic activity">
    <reaction evidence="13">
        <text>2-(2-carboxy-4-methylthiazol-5-yl)ethyl phosphate + 4-amino-2-methyl-5-(diphosphooxymethyl)pyrimidine + 2 H(+) = thiamine phosphate + CO2 + diphosphate</text>
        <dbReference type="Rhea" id="RHEA:47848"/>
        <dbReference type="ChEBI" id="CHEBI:15378"/>
        <dbReference type="ChEBI" id="CHEBI:16526"/>
        <dbReference type="ChEBI" id="CHEBI:33019"/>
        <dbReference type="ChEBI" id="CHEBI:37575"/>
        <dbReference type="ChEBI" id="CHEBI:57841"/>
        <dbReference type="ChEBI" id="CHEBI:62890"/>
        <dbReference type="EC" id="2.5.1.3"/>
    </reaction>
</comment>
<evidence type="ECO:0000256" key="9">
    <source>
        <dbReference type="ARBA" id="ARBA00022840"/>
    </source>
</evidence>
<evidence type="ECO:0000256" key="5">
    <source>
        <dbReference type="ARBA" id="ARBA00022679"/>
    </source>
</evidence>
<evidence type="ECO:0000256" key="3">
    <source>
        <dbReference type="ARBA" id="ARBA00004868"/>
    </source>
</evidence>
<dbReference type="Pfam" id="PF02581">
    <property type="entry name" value="TMP-TENI"/>
    <property type="match status" value="2"/>
</dbReference>
<evidence type="ECO:0000256" key="12">
    <source>
        <dbReference type="ARBA" id="ARBA00047334"/>
    </source>
</evidence>
<sequence>MHVDYSVYLVTDNTPAILGDHDLVEVVRAAVEGGVTIVQLRDKTSDTAEQIRIAKALHAVTKPANVPLLINDRVDVALAAGVEGVHIGQDDIGKPTLQHHLPSLKSPKLEQGFEPMCCSPNLTRESDCDAIIGVTANSLEEAEIAAKGGADYLGVGTVFATLTKENTKSIIGTSGVQHILSSLAQSAPEIKTVCIGGINAKNCQRVLHQTAAAEKSLDGVAVVSAIMAAKDPKKAASDLRQLVATPPPFATSISAPALSHEDIVRKIPELVKRLASKKPLCHNMTNLVVQNFAANVALAVGASPIMSNNSMEASDLASFGGSLVINMGTTTPEMRTHHLNTIAAYNSVGGPILLDPVGAGATQQRREGVAALMRGGYFDVIKGNEGEIRTVSGATGFKQHGVDSGASNLNLDDRVKLVKSIAAKERNVILMTGEVDVISDGKRTFKISNGHSYLGEITGSGCTLGTTIASLLAIEREDKLLAAVTGILMYEIAAERAAKKESVKGPGSFVPAFIDELYAIRQESAAENGEWAKGAKIESADN</sequence>
<comment type="caution">
    <text evidence="16">The sequence shown here is derived from an EMBL/GenBank/DDBJ whole genome shotgun (WGS) entry which is preliminary data.</text>
</comment>
<dbReference type="CDD" id="cd00564">
    <property type="entry name" value="TMP_TenI"/>
    <property type="match status" value="1"/>
</dbReference>
<dbReference type="EMBL" id="CAIJEO010000007">
    <property type="protein sequence ID" value="CAD0096516.1"/>
    <property type="molecule type" value="Genomic_DNA"/>
</dbReference>
<dbReference type="AlphaFoldDB" id="A0A9N8JYB4"/>
<dbReference type="FunFam" id="3.40.1190.20:FF:000042">
    <property type="entry name" value="Probable thiamine biosynthetic bifunctional enzyme"/>
    <property type="match status" value="1"/>
</dbReference>
<dbReference type="PRINTS" id="PR01099">
    <property type="entry name" value="HYETHTZKNASE"/>
</dbReference>
<evidence type="ECO:0000256" key="8">
    <source>
        <dbReference type="ARBA" id="ARBA00022777"/>
    </source>
</evidence>
<evidence type="ECO:0000256" key="6">
    <source>
        <dbReference type="ARBA" id="ARBA00022723"/>
    </source>
</evidence>
<comment type="catalytic activity">
    <reaction evidence="1">
        <text>5-(2-hydroxyethyl)-4-methylthiazole + ATP = 4-methyl-5-(2-phosphooxyethyl)-thiazole + ADP + H(+)</text>
        <dbReference type="Rhea" id="RHEA:24212"/>
        <dbReference type="ChEBI" id="CHEBI:15378"/>
        <dbReference type="ChEBI" id="CHEBI:17957"/>
        <dbReference type="ChEBI" id="CHEBI:30616"/>
        <dbReference type="ChEBI" id="CHEBI:58296"/>
        <dbReference type="ChEBI" id="CHEBI:456216"/>
        <dbReference type="EC" id="2.7.1.50"/>
    </reaction>
</comment>
<dbReference type="InterPro" id="IPR000417">
    <property type="entry name" value="Hyethyz_kinase"/>
</dbReference>
<dbReference type="InterPro" id="IPR013785">
    <property type="entry name" value="Aldolase_TIM"/>
</dbReference>
<name>A0A9N8JYB4_9PEZI</name>
<accession>A0A9N8JYB4</accession>
<keyword evidence="11" id="KW-0784">Thiamine biosynthesis</keyword>
<organism evidence="16 17">
    <name type="scientific">Aureobasidium mustum</name>
    <dbReference type="NCBI Taxonomy" id="2773714"/>
    <lineage>
        <taxon>Eukaryota</taxon>
        <taxon>Fungi</taxon>
        <taxon>Dikarya</taxon>
        <taxon>Ascomycota</taxon>
        <taxon>Pezizomycotina</taxon>
        <taxon>Dothideomycetes</taxon>
        <taxon>Dothideomycetidae</taxon>
        <taxon>Dothideales</taxon>
        <taxon>Saccotheciaceae</taxon>
        <taxon>Aureobasidium</taxon>
    </lineage>
</organism>
<feature type="domain" description="Thiamine phosphate synthase/TenI" evidence="15">
    <location>
        <begin position="7"/>
        <end position="93"/>
    </location>
</feature>
<evidence type="ECO:0000256" key="2">
    <source>
        <dbReference type="ARBA" id="ARBA00001946"/>
    </source>
</evidence>